<dbReference type="GO" id="GO:0003735">
    <property type="term" value="F:structural constituent of ribosome"/>
    <property type="evidence" value="ECO:0007669"/>
    <property type="project" value="InterPro"/>
</dbReference>
<sequence>LMLVQHYNTSEISCCVKYTIFGFNVLFWIIGFALLAVGVWAHFEKNSAYSHLNKASRFYLDPAIFLIFAAVFVGYKRSQRNQREHTSLLKLEGVYNKQDAQWYVGKRVLYVYKAHKKTRVHGKAPSRVRAIWGRITRVHGNAGTVKAKFRRNLPPQAMGKRVRV</sequence>
<dbReference type="InterPro" id="IPR038661">
    <property type="entry name" value="Ribosomal_eL33_sf"/>
</dbReference>
<evidence type="ECO:0000256" key="3">
    <source>
        <dbReference type="ARBA" id="ARBA00023274"/>
    </source>
</evidence>
<organism evidence="7 8">
    <name type="scientific">Wuchereria bancrofti</name>
    <dbReference type="NCBI Taxonomy" id="6293"/>
    <lineage>
        <taxon>Eukaryota</taxon>
        <taxon>Metazoa</taxon>
        <taxon>Ecdysozoa</taxon>
        <taxon>Nematoda</taxon>
        <taxon>Chromadorea</taxon>
        <taxon>Rhabditida</taxon>
        <taxon>Spirurina</taxon>
        <taxon>Spiruromorpha</taxon>
        <taxon>Filarioidea</taxon>
        <taxon>Onchocercidae</taxon>
        <taxon>Wuchereria</taxon>
    </lineage>
</organism>
<feature type="non-terminal residue" evidence="7">
    <location>
        <position position="1"/>
    </location>
</feature>
<comment type="similarity">
    <text evidence="1">Belongs to the eukaryotic ribosomal protein eL33 family.</text>
</comment>
<keyword evidence="6" id="KW-0472">Membrane</keyword>
<dbReference type="GO" id="GO:1990904">
    <property type="term" value="C:ribonucleoprotein complex"/>
    <property type="evidence" value="ECO:0007669"/>
    <property type="project" value="UniProtKB-KW"/>
</dbReference>
<gene>
    <name evidence="7" type="ORF">WUBG_13251</name>
</gene>
<evidence type="ECO:0000256" key="4">
    <source>
        <dbReference type="ARBA" id="ARBA00035228"/>
    </source>
</evidence>
<dbReference type="InterPro" id="IPR001780">
    <property type="entry name" value="Ribosomal_eL33"/>
</dbReference>
<evidence type="ECO:0000313" key="7">
    <source>
        <dbReference type="EMBL" id="EJW75841.1"/>
    </source>
</evidence>
<dbReference type="SUPFAM" id="SSF50447">
    <property type="entry name" value="Translation proteins"/>
    <property type="match status" value="1"/>
</dbReference>
<comment type="caution">
    <text evidence="7">The sequence shown here is derived from an EMBL/GenBank/DDBJ whole genome shotgun (WGS) entry which is preliminary data.</text>
</comment>
<accession>J9E0T4</accession>
<feature type="non-terminal residue" evidence="7">
    <location>
        <position position="164"/>
    </location>
</feature>
<keyword evidence="3" id="KW-0687">Ribonucleoprotein</keyword>
<dbReference type="FunFam" id="2.40.10.190:FF:000001">
    <property type="entry name" value="60S ribosomal protein L35a"/>
    <property type="match status" value="1"/>
</dbReference>
<reference evidence="8" key="1">
    <citation type="submission" date="2012-08" db="EMBL/GenBank/DDBJ databases">
        <title>The Genome Sequence of Wuchereria bancrofti.</title>
        <authorList>
            <person name="Nutman T.B."/>
            <person name="Fink D.L."/>
            <person name="Russ C."/>
            <person name="Young S."/>
            <person name="Zeng Q."/>
            <person name="Koehrsen M."/>
            <person name="Alvarado L."/>
            <person name="Berlin A."/>
            <person name="Chapman S.B."/>
            <person name="Chen Z."/>
            <person name="Freedman E."/>
            <person name="Gellesch M."/>
            <person name="Goldberg J."/>
            <person name="Griggs A."/>
            <person name="Gujja S."/>
            <person name="Heilman E.R."/>
            <person name="Heiman D."/>
            <person name="Hepburn T."/>
            <person name="Howarth C."/>
            <person name="Jen D."/>
            <person name="Larson L."/>
            <person name="Lewis B."/>
            <person name="Mehta T."/>
            <person name="Park D."/>
            <person name="Pearson M."/>
            <person name="Roberts A."/>
            <person name="Saif S."/>
            <person name="Shea T."/>
            <person name="Shenoy N."/>
            <person name="Sisk P."/>
            <person name="Stolte C."/>
            <person name="Sykes S."/>
            <person name="Walk T."/>
            <person name="White J."/>
            <person name="Yandava C."/>
            <person name="Haas B."/>
            <person name="Henn M.R."/>
            <person name="Nusbaum C."/>
            <person name="Birren B."/>
        </authorList>
    </citation>
    <scope>NUCLEOTIDE SEQUENCE [LARGE SCALE GENOMIC DNA]</scope>
    <source>
        <strain evidence="8">NA</strain>
    </source>
</reference>
<dbReference type="GO" id="GO:0016020">
    <property type="term" value="C:membrane"/>
    <property type="evidence" value="ECO:0007669"/>
    <property type="project" value="UniProtKB-SubCell"/>
</dbReference>
<proteinExistence type="inferred from homology"/>
<keyword evidence="2 7" id="KW-0689">Ribosomal protein</keyword>
<dbReference type="InterPro" id="IPR009000">
    <property type="entry name" value="Transl_B-barrel_sf"/>
</dbReference>
<evidence type="ECO:0000256" key="6">
    <source>
        <dbReference type="SAM" id="Phobius"/>
    </source>
</evidence>
<dbReference type="HAMAP" id="MF_00573">
    <property type="entry name" value="Ribosomal_eL33"/>
    <property type="match status" value="1"/>
</dbReference>
<evidence type="ECO:0000256" key="5">
    <source>
        <dbReference type="ARBA" id="ARBA00035530"/>
    </source>
</evidence>
<evidence type="ECO:0000256" key="2">
    <source>
        <dbReference type="ARBA" id="ARBA00022980"/>
    </source>
</evidence>
<dbReference type="GO" id="GO:0005840">
    <property type="term" value="C:ribosome"/>
    <property type="evidence" value="ECO:0007669"/>
    <property type="project" value="UniProtKB-KW"/>
</dbReference>
<feature type="transmembrane region" description="Helical" evidence="6">
    <location>
        <begin position="58"/>
        <end position="75"/>
    </location>
</feature>
<protein>
    <recommendedName>
        <fullName evidence="4">Large ribosomal subunit protein eL33</fullName>
    </recommendedName>
    <alternativeName>
        <fullName evidence="5">60S ribosomal protein L35a</fullName>
    </alternativeName>
</protein>
<dbReference type="Pfam" id="PF01247">
    <property type="entry name" value="Ribosomal_L35Ae"/>
    <property type="match status" value="1"/>
</dbReference>
<keyword evidence="6" id="KW-0812">Transmembrane</keyword>
<feature type="transmembrane region" description="Helical" evidence="6">
    <location>
        <begin position="21"/>
        <end position="43"/>
    </location>
</feature>
<dbReference type="Gene3D" id="2.40.10.190">
    <property type="entry name" value="translation elongation factor selb, chain A, domain 4"/>
    <property type="match status" value="1"/>
</dbReference>
<dbReference type="Proteomes" id="UP000004810">
    <property type="component" value="Unassembled WGS sequence"/>
</dbReference>
<keyword evidence="6" id="KW-1133">Transmembrane helix</keyword>
<name>J9E0T4_WUCBA</name>
<evidence type="ECO:0000256" key="1">
    <source>
        <dbReference type="ARBA" id="ARBA00009269"/>
    </source>
</evidence>
<dbReference type="GO" id="GO:0006412">
    <property type="term" value="P:translation"/>
    <property type="evidence" value="ECO:0007669"/>
    <property type="project" value="InterPro"/>
</dbReference>
<dbReference type="AlphaFoldDB" id="J9E0T4"/>
<evidence type="ECO:0000313" key="8">
    <source>
        <dbReference type="Proteomes" id="UP000004810"/>
    </source>
</evidence>
<dbReference type="EMBL" id="ADBV01009960">
    <property type="protein sequence ID" value="EJW75841.1"/>
    <property type="molecule type" value="Genomic_DNA"/>
</dbReference>
<dbReference type="PANTHER" id="PTHR10902">
    <property type="entry name" value="60S RIBOSOMAL PROTEIN L35A"/>
    <property type="match status" value="1"/>
</dbReference>